<reference evidence="2" key="1">
    <citation type="journal article" date="2017" name="Nat. Ecol. Evol.">
        <title>Genome expansion and lineage-specific genetic innovations in the forest pathogenic fungi Armillaria.</title>
        <authorList>
            <person name="Sipos G."/>
            <person name="Prasanna A.N."/>
            <person name="Walter M.C."/>
            <person name="O'Connor E."/>
            <person name="Balint B."/>
            <person name="Krizsan K."/>
            <person name="Kiss B."/>
            <person name="Hess J."/>
            <person name="Varga T."/>
            <person name="Slot J."/>
            <person name="Riley R."/>
            <person name="Boka B."/>
            <person name="Rigling D."/>
            <person name="Barry K."/>
            <person name="Lee J."/>
            <person name="Mihaltcheva S."/>
            <person name="LaButti K."/>
            <person name="Lipzen A."/>
            <person name="Waldron R."/>
            <person name="Moloney N.M."/>
            <person name="Sperisen C."/>
            <person name="Kredics L."/>
            <person name="Vagvoelgyi C."/>
            <person name="Patrignani A."/>
            <person name="Fitzpatrick D."/>
            <person name="Nagy I."/>
            <person name="Doyle S."/>
            <person name="Anderson J.B."/>
            <person name="Grigoriev I.V."/>
            <person name="Gueldener U."/>
            <person name="Muensterkoetter M."/>
            <person name="Nagy L.G."/>
        </authorList>
    </citation>
    <scope>NUCLEOTIDE SEQUENCE [LARGE SCALE GENOMIC DNA]</scope>
    <source>
        <strain evidence="2">28-4</strain>
    </source>
</reference>
<evidence type="ECO:0000313" key="1">
    <source>
        <dbReference type="EMBL" id="PBK63001.1"/>
    </source>
</evidence>
<proteinExistence type="predicted"/>
<protein>
    <submittedName>
        <fullName evidence="1">Uncharacterized protein</fullName>
    </submittedName>
</protein>
<organism evidence="1 2">
    <name type="scientific">Armillaria solidipes</name>
    <dbReference type="NCBI Taxonomy" id="1076256"/>
    <lineage>
        <taxon>Eukaryota</taxon>
        <taxon>Fungi</taxon>
        <taxon>Dikarya</taxon>
        <taxon>Basidiomycota</taxon>
        <taxon>Agaricomycotina</taxon>
        <taxon>Agaricomycetes</taxon>
        <taxon>Agaricomycetidae</taxon>
        <taxon>Agaricales</taxon>
        <taxon>Marasmiineae</taxon>
        <taxon>Physalacriaceae</taxon>
        <taxon>Armillaria</taxon>
    </lineage>
</organism>
<name>A0A2H3AWC0_9AGAR</name>
<evidence type="ECO:0000313" key="2">
    <source>
        <dbReference type="Proteomes" id="UP000218334"/>
    </source>
</evidence>
<accession>A0A2H3AWC0</accession>
<keyword evidence="2" id="KW-1185">Reference proteome</keyword>
<dbReference type="Proteomes" id="UP000218334">
    <property type="component" value="Unassembled WGS sequence"/>
</dbReference>
<sequence>MAASAWHSLPLSGLPIVRIGHFRNVAFMVTSGHDGPHYSQWWIQSLRRVIQSNQSPVLWTMDIELDASFLENPASQPQWAEFDQILSSPPFDERFRMLMIKVQKRSPNESAKNRLPQFMWSLGVPRYRETSEDKARQLKAQFRRLVGQSRFSVKVIKH</sequence>
<gene>
    <name evidence="1" type="ORF">ARMSODRAFT_549636</name>
</gene>
<dbReference type="AlphaFoldDB" id="A0A2H3AWC0"/>
<dbReference type="EMBL" id="KZ293461">
    <property type="protein sequence ID" value="PBK63001.1"/>
    <property type="molecule type" value="Genomic_DNA"/>
</dbReference>